<dbReference type="Pfam" id="PF07690">
    <property type="entry name" value="MFS_1"/>
    <property type="match status" value="1"/>
</dbReference>
<dbReference type="SUPFAM" id="SSF103473">
    <property type="entry name" value="MFS general substrate transporter"/>
    <property type="match status" value="1"/>
</dbReference>
<reference evidence="3" key="1">
    <citation type="submission" date="2025-08" db="UniProtKB">
        <authorList>
            <consortium name="RefSeq"/>
        </authorList>
    </citation>
    <scope>IDENTIFICATION</scope>
</reference>
<gene>
    <name evidence="3" type="primary">LOC105365981</name>
</gene>
<keyword evidence="1" id="KW-0472">Membrane</keyword>
<evidence type="ECO:0000256" key="1">
    <source>
        <dbReference type="SAM" id="Phobius"/>
    </source>
</evidence>
<keyword evidence="2" id="KW-1185">Reference proteome</keyword>
<dbReference type="GO" id="GO:0022857">
    <property type="term" value="F:transmembrane transporter activity"/>
    <property type="evidence" value="ECO:0007669"/>
    <property type="project" value="InterPro"/>
</dbReference>
<dbReference type="PANTHER" id="PTHR11360:SF93">
    <property type="entry name" value="MONOCARBOXYLATE TRANSPORTER 7-LIKE PROTEIN"/>
    <property type="match status" value="1"/>
</dbReference>
<keyword evidence="1" id="KW-1133">Transmembrane helix</keyword>
<protein>
    <submittedName>
        <fullName evidence="3">Monocarboxylate transporter 10-like</fullName>
    </submittedName>
</protein>
<feature type="transmembrane region" description="Helical" evidence="1">
    <location>
        <begin position="100"/>
        <end position="130"/>
    </location>
</feature>
<dbReference type="InterPro" id="IPR050327">
    <property type="entry name" value="Proton-linked_MCT"/>
</dbReference>
<evidence type="ECO:0000313" key="2">
    <source>
        <dbReference type="Proteomes" id="UP000695007"/>
    </source>
</evidence>
<sequence length="351" mass="39251">MYLHHNQEKQNNSIQYYNCSHCNIRTRNDICVTIKCQSTSSYDNECSSDLRACKDIDETVISNGNWIFSDLHSLHRCVPALRRTGVNISRIRMHFYPEGGWGWLVCTAGFLAVLLTNGMQLAFGQLYIYIIKHLGQSYLMNIVWIGSLSAAISRVTAPIVLGTCRRSSIRFTAFMGGLVLALASLFMSFSVKPHQVLLSYGLVLGVGAGLVRETAGLILGHYFKKRREFVEMIVQTGTGIGIAVFSVCYKEAVGKLGWRLGLQTITGILFLAIFLGLVYRNASLYHPQRHAILHLKNQQNKLKPKSKSAQKAFQQPFIDFSPVNCRPVRMLMFAAGTASFGLYTPAFYIVS</sequence>
<dbReference type="PANTHER" id="PTHR11360">
    <property type="entry name" value="MONOCARBOXYLATE TRANSPORTER"/>
    <property type="match status" value="1"/>
</dbReference>
<dbReference type="AlphaFoldDB" id="A0AAJ6YQZ2"/>
<name>A0AAJ6YQZ2_9HYME</name>
<feature type="transmembrane region" description="Helical" evidence="1">
    <location>
        <begin position="258"/>
        <end position="279"/>
    </location>
</feature>
<feature type="transmembrane region" description="Helical" evidence="1">
    <location>
        <begin position="197"/>
        <end position="220"/>
    </location>
</feature>
<feature type="transmembrane region" description="Helical" evidence="1">
    <location>
        <begin position="142"/>
        <end position="161"/>
    </location>
</feature>
<dbReference type="KEGG" id="csol:105365981"/>
<dbReference type="Proteomes" id="UP000695007">
    <property type="component" value="Unplaced"/>
</dbReference>
<dbReference type="RefSeq" id="XP_011502583.1">
    <property type="nucleotide sequence ID" value="XM_011504281.1"/>
</dbReference>
<dbReference type="Gene3D" id="1.20.1250.20">
    <property type="entry name" value="MFS general substrate transporter like domains"/>
    <property type="match status" value="1"/>
</dbReference>
<organism evidence="2 3">
    <name type="scientific">Ceratosolen solmsi marchali</name>
    <dbReference type="NCBI Taxonomy" id="326594"/>
    <lineage>
        <taxon>Eukaryota</taxon>
        <taxon>Metazoa</taxon>
        <taxon>Ecdysozoa</taxon>
        <taxon>Arthropoda</taxon>
        <taxon>Hexapoda</taxon>
        <taxon>Insecta</taxon>
        <taxon>Pterygota</taxon>
        <taxon>Neoptera</taxon>
        <taxon>Endopterygota</taxon>
        <taxon>Hymenoptera</taxon>
        <taxon>Apocrita</taxon>
        <taxon>Proctotrupomorpha</taxon>
        <taxon>Chalcidoidea</taxon>
        <taxon>Agaonidae</taxon>
        <taxon>Agaoninae</taxon>
        <taxon>Ceratosolen</taxon>
    </lineage>
</organism>
<dbReference type="GeneID" id="105365981"/>
<accession>A0AAJ6YQZ2</accession>
<dbReference type="InterPro" id="IPR036259">
    <property type="entry name" value="MFS_trans_sf"/>
</dbReference>
<keyword evidence="1" id="KW-0812">Transmembrane</keyword>
<feature type="transmembrane region" description="Helical" evidence="1">
    <location>
        <begin position="173"/>
        <end position="191"/>
    </location>
</feature>
<evidence type="ECO:0000313" key="3">
    <source>
        <dbReference type="RefSeq" id="XP_011502583.1"/>
    </source>
</evidence>
<proteinExistence type="predicted"/>
<dbReference type="InterPro" id="IPR011701">
    <property type="entry name" value="MFS"/>
</dbReference>
<feature type="transmembrane region" description="Helical" evidence="1">
    <location>
        <begin position="330"/>
        <end position="350"/>
    </location>
</feature>